<dbReference type="PROSITE" id="PS51352">
    <property type="entry name" value="THIOREDOXIN_2"/>
    <property type="match status" value="1"/>
</dbReference>
<dbReference type="InterPro" id="IPR036249">
    <property type="entry name" value="Thioredoxin-like_sf"/>
</dbReference>
<dbReference type="eggNOG" id="COG0526">
    <property type="taxonomic scope" value="Bacteria"/>
</dbReference>
<dbReference type="Gene3D" id="3.40.30.10">
    <property type="entry name" value="Glutaredoxin"/>
    <property type="match status" value="1"/>
</dbReference>
<keyword evidence="4" id="KW-1185">Reference proteome</keyword>
<evidence type="ECO:0000256" key="1">
    <source>
        <dbReference type="SAM" id="SignalP"/>
    </source>
</evidence>
<feature type="domain" description="Thioredoxin" evidence="2">
    <location>
        <begin position="25"/>
        <end position="159"/>
    </location>
</feature>
<feature type="chain" id="PRO_5004640569" evidence="1">
    <location>
        <begin position="26"/>
        <end position="171"/>
    </location>
</feature>
<dbReference type="PANTHER" id="PTHR42852:SF17">
    <property type="entry name" value="THIOREDOXIN-LIKE PROTEIN HI_1115"/>
    <property type="match status" value="1"/>
</dbReference>
<evidence type="ECO:0000313" key="4">
    <source>
        <dbReference type="Proteomes" id="UP000016570"/>
    </source>
</evidence>
<accession>U3BP37</accession>
<dbReference type="EMBL" id="BATJ01000012">
    <property type="protein sequence ID" value="GAD68303.1"/>
    <property type="molecule type" value="Genomic_DNA"/>
</dbReference>
<dbReference type="GO" id="GO:0016491">
    <property type="term" value="F:oxidoreductase activity"/>
    <property type="evidence" value="ECO:0007669"/>
    <property type="project" value="InterPro"/>
</dbReference>
<comment type="caution">
    <text evidence="3">The sequence shown here is derived from an EMBL/GenBank/DDBJ whole genome shotgun (WGS) entry which is preliminary data.</text>
</comment>
<name>U3BP37_VIBPR</name>
<gene>
    <name evidence="3" type="ORF">VPR01S_12_01120</name>
</gene>
<keyword evidence="1" id="KW-0732">Signal</keyword>
<evidence type="ECO:0000313" key="3">
    <source>
        <dbReference type="EMBL" id="GAD68303.1"/>
    </source>
</evidence>
<dbReference type="AlphaFoldDB" id="U3BP37"/>
<dbReference type="Proteomes" id="UP000016570">
    <property type="component" value="Unassembled WGS sequence"/>
</dbReference>
<dbReference type="RefSeq" id="WP_021706274.1">
    <property type="nucleotide sequence ID" value="NZ_BATJ01000012.1"/>
</dbReference>
<protein>
    <submittedName>
        <fullName evidence="3">Putative thiol-disulfide oxidoreductase</fullName>
    </submittedName>
</protein>
<dbReference type="CDD" id="cd02966">
    <property type="entry name" value="TlpA_like_family"/>
    <property type="match status" value="1"/>
</dbReference>
<dbReference type="STRING" id="1219065.VPR01S_12_01120"/>
<sequence length="171" mass="19061">MKKTLLSAFGLVSALQLGLVSTTHAAALLQAPELTAQTLTGRSIDLSQFRGEKPVYLKFWATWCNYCKAEMPHLQSIKDNYGDEVEVISVNVGFNQTPAGAQAYMQRNGYDLPVVFDADGAITRSFNVVGTPQHILIDRDGHIAYRTFLATDQLDQMIEHWSEDKPQGEQR</sequence>
<dbReference type="GO" id="GO:0016209">
    <property type="term" value="F:antioxidant activity"/>
    <property type="evidence" value="ECO:0007669"/>
    <property type="project" value="InterPro"/>
</dbReference>
<dbReference type="InterPro" id="IPR000866">
    <property type="entry name" value="AhpC/TSA"/>
</dbReference>
<evidence type="ECO:0000259" key="2">
    <source>
        <dbReference type="PROSITE" id="PS51352"/>
    </source>
</evidence>
<proteinExistence type="predicted"/>
<organism evidence="3 4">
    <name type="scientific">Vibrio proteolyticus NBRC 13287</name>
    <dbReference type="NCBI Taxonomy" id="1219065"/>
    <lineage>
        <taxon>Bacteria</taxon>
        <taxon>Pseudomonadati</taxon>
        <taxon>Pseudomonadota</taxon>
        <taxon>Gammaproteobacteria</taxon>
        <taxon>Vibrionales</taxon>
        <taxon>Vibrionaceae</taxon>
        <taxon>Vibrio</taxon>
    </lineage>
</organism>
<dbReference type="SUPFAM" id="SSF52833">
    <property type="entry name" value="Thioredoxin-like"/>
    <property type="match status" value="1"/>
</dbReference>
<dbReference type="PANTHER" id="PTHR42852">
    <property type="entry name" value="THIOL:DISULFIDE INTERCHANGE PROTEIN DSBE"/>
    <property type="match status" value="1"/>
</dbReference>
<reference evidence="3 4" key="1">
    <citation type="submission" date="2013-09" db="EMBL/GenBank/DDBJ databases">
        <title>Whole genome shotgun sequence of Vibrio proteolyticus NBRC 13287.</title>
        <authorList>
            <person name="Isaki S."/>
            <person name="Hosoyama A."/>
            <person name="Numata M."/>
            <person name="Hashimoto M."/>
            <person name="Hosoyama Y."/>
            <person name="Tsuchikane K."/>
            <person name="Noguchi M."/>
            <person name="Hirakata S."/>
            <person name="Ichikawa N."/>
            <person name="Ohji S."/>
            <person name="Yamazoe A."/>
            <person name="Fujita N."/>
        </authorList>
    </citation>
    <scope>NUCLEOTIDE SEQUENCE [LARGE SCALE GENOMIC DNA]</scope>
    <source>
        <strain evidence="3 4">NBRC 13287</strain>
    </source>
</reference>
<dbReference type="InterPro" id="IPR013766">
    <property type="entry name" value="Thioredoxin_domain"/>
</dbReference>
<dbReference type="InterPro" id="IPR050553">
    <property type="entry name" value="Thioredoxin_ResA/DsbE_sf"/>
</dbReference>
<dbReference type="Pfam" id="PF00578">
    <property type="entry name" value="AhpC-TSA"/>
    <property type="match status" value="1"/>
</dbReference>
<feature type="signal peptide" evidence="1">
    <location>
        <begin position="1"/>
        <end position="25"/>
    </location>
</feature>